<dbReference type="InParanoid" id="A0A7J8C6A9"/>
<proteinExistence type="inferred from homology"/>
<evidence type="ECO:0000256" key="3">
    <source>
        <dbReference type="ARBA" id="ARBA00023319"/>
    </source>
</evidence>
<dbReference type="Pfam" id="PF07686">
    <property type="entry name" value="V-set"/>
    <property type="match status" value="1"/>
</dbReference>
<dbReference type="InterPro" id="IPR007110">
    <property type="entry name" value="Ig-like_dom"/>
</dbReference>
<keyword evidence="3" id="KW-0393">Immunoglobulin domain</keyword>
<dbReference type="GO" id="GO:0002682">
    <property type="term" value="P:regulation of immune system process"/>
    <property type="evidence" value="ECO:0007669"/>
    <property type="project" value="TreeGrafter"/>
</dbReference>
<evidence type="ECO:0000313" key="8">
    <source>
        <dbReference type="Proteomes" id="UP000550707"/>
    </source>
</evidence>
<evidence type="ECO:0000259" key="6">
    <source>
        <dbReference type="PROSITE" id="PS50835"/>
    </source>
</evidence>
<dbReference type="SMART" id="SM00408">
    <property type="entry name" value="IGc2"/>
    <property type="match status" value="1"/>
</dbReference>
<comment type="similarity">
    <text evidence="4">Belongs to the immunoglobulin superfamily. CEA family.</text>
</comment>
<evidence type="ECO:0000256" key="4">
    <source>
        <dbReference type="ARBA" id="ARBA00038222"/>
    </source>
</evidence>
<sequence length="232" mass="26091">MVSPSVPTCRGRVPWQGLLLAVLLLTFWSPPASAQLSIISANAAEGEDVLLRIYNTPPEVLGFMWFRGGQALFYRYIAFYSTTLKEIGRGPEFTGRETINDKGSMVIRNATMRDTGTYTVLAFLSDSKKEVGFGRLNVYQPVRLPTLIARNTTLTENKDIAFLTCYSNGLSTHWLFNDECLQLNNRMRLAWGNRTLIIKPVKREDAGTYHCEVTNPISSAESVSIELHVKYE</sequence>
<dbReference type="GO" id="GO:0005886">
    <property type="term" value="C:plasma membrane"/>
    <property type="evidence" value="ECO:0007669"/>
    <property type="project" value="TreeGrafter"/>
</dbReference>
<dbReference type="InterPro" id="IPR036179">
    <property type="entry name" value="Ig-like_dom_sf"/>
</dbReference>
<evidence type="ECO:0000256" key="1">
    <source>
        <dbReference type="ARBA" id="ARBA00022729"/>
    </source>
</evidence>
<name>A0A7J8C6A9_MOLMO</name>
<dbReference type="InterPro" id="IPR013098">
    <property type="entry name" value="Ig_I-set"/>
</dbReference>
<evidence type="ECO:0000256" key="2">
    <source>
        <dbReference type="ARBA" id="ARBA00023180"/>
    </source>
</evidence>
<dbReference type="EMBL" id="JACASF010000021">
    <property type="protein sequence ID" value="KAF6406374.1"/>
    <property type="molecule type" value="Genomic_DNA"/>
</dbReference>
<dbReference type="GO" id="GO:0007165">
    <property type="term" value="P:signal transduction"/>
    <property type="evidence" value="ECO:0007669"/>
    <property type="project" value="TreeGrafter"/>
</dbReference>
<keyword evidence="8" id="KW-1185">Reference proteome</keyword>
<dbReference type="InterPro" id="IPR050831">
    <property type="entry name" value="CEA_cell_adhesion"/>
</dbReference>
<keyword evidence="2" id="KW-0325">Glycoprotein</keyword>
<dbReference type="Gene3D" id="2.60.40.10">
    <property type="entry name" value="Immunoglobulins"/>
    <property type="match status" value="2"/>
</dbReference>
<accession>A0A7J8C6A9</accession>
<dbReference type="PANTHER" id="PTHR44427:SF1">
    <property type="entry name" value="CARCINOEMBRYONIC ANTIGEN-RELATED CELL ADHESION MOLECULE 1"/>
    <property type="match status" value="1"/>
</dbReference>
<dbReference type="Proteomes" id="UP000550707">
    <property type="component" value="Unassembled WGS sequence"/>
</dbReference>
<evidence type="ECO:0000256" key="5">
    <source>
        <dbReference type="SAM" id="SignalP"/>
    </source>
</evidence>
<dbReference type="FunFam" id="2.60.40.10:FF:000244">
    <property type="entry name" value="carcinoembryonic antigen-related cell adhesion molecule 16"/>
    <property type="match status" value="1"/>
</dbReference>
<organism evidence="7 8">
    <name type="scientific">Molossus molossus</name>
    <name type="common">Pallas' mastiff bat</name>
    <name type="synonym">Vespertilio molossus</name>
    <dbReference type="NCBI Taxonomy" id="27622"/>
    <lineage>
        <taxon>Eukaryota</taxon>
        <taxon>Metazoa</taxon>
        <taxon>Chordata</taxon>
        <taxon>Craniata</taxon>
        <taxon>Vertebrata</taxon>
        <taxon>Euteleostomi</taxon>
        <taxon>Mammalia</taxon>
        <taxon>Eutheria</taxon>
        <taxon>Laurasiatheria</taxon>
        <taxon>Chiroptera</taxon>
        <taxon>Yangochiroptera</taxon>
        <taxon>Molossidae</taxon>
        <taxon>Molossus</taxon>
    </lineage>
</organism>
<dbReference type="GO" id="GO:0009986">
    <property type="term" value="C:cell surface"/>
    <property type="evidence" value="ECO:0007669"/>
    <property type="project" value="TreeGrafter"/>
</dbReference>
<reference evidence="7 8" key="1">
    <citation type="journal article" date="2020" name="Nature">
        <title>Six reference-quality genomes reveal evolution of bat adaptations.</title>
        <authorList>
            <person name="Jebb D."/>
            <person name="Huang Z."/>
            <person name="Pippel M."/>
            <person name="Hughes G.M."/>
            <person name="Lavrichenko K."/>
            <person name="Devanna P."/>
            <person name="Winkler S."/>
            <person name="Jermiin L.S."/>
            <person name="Skirmuntt E.C."/>
            <person name="Katzourakis A."/>
            <person name="Burkitt-Gray L."/>
            <person name="Ray D.A."/>
            <person name="Sullivan K.A.M."/>
            <person name="Roscito J.G."/>
            <person name="Kirilenko B.M."/>
            <person name="Davalos L.M."/>
            <person name="Corthals A.P."/>
            <person name="Power M.L."/>
            <person name="Jones G."/>
            <person name="Ransome R.D."/>
            <person name="Dechmann D.K.N."/>
            <person name="Locatelli A.G."/>
            <person name="Puechmaille S.J."/>
            <person name="Fedrigo O."/>
            <person name="Jarvis E.D."/>
            <person name="Hiller M."/>
            <person name="Vernes S.C."/>
            <person name="Myers E.W."/>
            <person name="Teeling E.C."/>
        </authorList>
    </citation>
    <scope>NUCLEOTIDE SEQUENCE [LARGE SCALE GENOMIC DNA]</scope>
    <source>
        <strain evidence="7">MMolMol1</strain>
        <tissue evidence="7">Muscle</tissue>
    </source>
</reference>
<dbReference type="InterPro" id="IPR003599">
    <property type="entry name" value="Ig_sub"/>
</dbReference>
<dbReference type="SMART" id="SM00409">
    <property type="entry name" value="IG"/>
    <property type="match status" value="2"/>
</dbReference>
<comment type="caution">
    <text evidence="7">The sequence shown here is derived from an EMBL/GenBank/DDBJ whole genome shotgun (WGS) entry which is preliminary data.</text>
</comment>
<dbReference type="Pfam" id="PF07679">
    <property type="entry name" value="I-set"/>
    <property type="match status" value="1"/>
</dbReference>
<dbReference type="PROSITE" id="PS50835">
    <property type="entry name" value="IG_LIKE"/>
    <property type="match status" value="1"/>
</dbReference>
<dbReference type="InterPro" id="IPR003598">
    <property type="entry name" value="Ig_sub2"/>
</dbReference>
<dbReference type="SUPFAM" id="SSF48726">
    <property type="entry name" value="Immunoglobulin"/>
    <property type="match status" value="2"/>
</dbReference>
<dbReference type="PANTHER" id="PTHR44427">
    <property type="entry name" value="CARCINOEMBRYONIC ANTIGEN-RELATED CELL ADHESION MOLECULE 19"/>
    <property type="match status" value="1"/>
</dbReference>
<dbReference type="InterPro" id="IPR013783">
    <property type="entry name" value="Ig-like_fold"/>
</dbReference>
<feature type="chain" id="PRO_5029795593" description="Ig-like domain-containing protein" evidence="5">
    <location>
        <begin position="35"/>
        <end position="232"/>
    </location>
</feature>
<dbReference type="InterPro" id="IPR013106">
    <property type="entry name" value="Ig_V-set"/>
</dbReference>
<dbReference type="GO" id="GO:1990782">
    <property type="term" value="F:protein tyrosine kinase binding"/>
    <property type="evidence" value="ECO:0007669"/>
    <property type="project" value="TreeGrafter"/>
</dbReference>
<protein>
    <recommendedName>
        <fullName evidence="6">Ig-like domain-containing protein</fullName>
    </recommendedName>
</protein>
<evidence type="ECO:0000313" key="7">
    <source>
        <dbReference type="EMBL" id="KAF6406374.1"/>
    </source>
</evidence>
<feature type="domain" description="Ig-like" evidence="6">
    <location>
        <begin position="145"/>
        <end position="224"/>
    </location>
</feature>
<keyword evidence="1 5" id="KW-0732">Signal</keyword>
<dbReference type="AlphaFoldDB" id="A0A7J8C6A9"/>
<feature type="signal peptide" evidence="5">
    <location>
        <begin position="1"/>
        <end position="34"/>
    </location>
</feature>
<gene>
    <name evidence="7" type="ORF">HJG59_002631</name>
</gene>